<keyword evidence="2" id="KW-1185">Reference proteome</keyword>
<reference evidence="1 2" key="1">
    <citation type="submission" date="2024-02" db="EMBL/GenBank/DDBJ databases">
        <title>High-quality chromosome-scale genome assembly of Pensacola bahiagrass (Paspalum notatum Flugge var. saurae).</title>
        <authorList>
            <person name="Vega J.M."/>
            <person name="Podio M."/>
            <person name="Orjuela J."/>
            <person name="Siena L.A."/>
            <person name="Pessino S.C."/>
            <person name="Combes M.C."/>
            <person name="Mariac C."/>
            <person name="Albertini E."/>
            <person name="Pupilli F."/>
            <person name="Ortiz J.P.A."/>
            <person name="Leblanc O."/>
        </authorList>
    </citation>
    <scope>NUCLEOTIDE SEQUENCE [LARGE SCALE GENOMIC DNA]</scope>
    <source>
        <strain evidence="1">R1</strain>
        <tissue evidence="1">Leaf</tissue>
    </source>
</reference>
<dbReference type="EMBL" id="CP144745">
    <property type="protein sequence ID" value="WVZ54254.1"/>
    <property type="molecule type" value="Genomic_DNA"/>
</dbReference>
<evidence type="ECO:0000313" key="2">
    <source>
        <dbReference type="Proteomes" id="UP001341281"/>
    </source>
</evidence>
<dbReference type="AlphaFoldDB" id="A0AAQ3PL29"/>
<sequence>MADLLDNGVKPILGEQHDDAVSFTMGASHFNASRATDLGLVYDVDARDDYASYICGLLGEKALKSITLDPRSTCSKVGSILEVVAQLSYHNGATQGYA</sequence>
<evidence type="ECO:0000313" key="1">
    <source>
        <dbReference type="EMBL" id="WVZ54254.1"/>
    </source>
</evidence>
<protein>
    <submittedName>
        <fullName evidence="1">Uncharacterized protein</fullName>
    </submittedName>
</protein>
<dbReference type="Proteomes" id="UP001341281">
    <property type="component" value="Chromosome 01"/>
</dbReference>
<gene>
    <name evidence="1" type="ORF">U9M48_005079</name>
</gene>
<organism evidence="1 2">
    <name type="scientific">Paspalum notatum var. saurae</name>
    <dbReference type="NCBI Taxonomy" id="547442"/>
    <lineage>
        <taxon>Eukaryota</taxon>
        <taxon>Viridiplantae</taxon>
        <taxon>Streptophyta</taxon>
        <taxon>Embryophyta</taxon>
        <taxon>Tracheophyta</taxon>
        <taxon>Spermatophyta</taxon>
        <taxon>Magnoliopsida</taxon>
        <taxon>Liliopsida</taxon>
        <taxon>Poales</taxon>
        <taxon>Poaceae</taxon>
        <taxon>PACMAD clade</taxon>
        <taxon>Panicoideae</taxon>
        <taxon>Andropogonodae</taxon>
        <taxon>Paspaleae</taxon>
        <taxon>Paspalinae</taxon>
        <taxon>Paspalum</taxon>
    </lineage>
</organism>
<name>A0AAQ3PL29_PASNO</name>
<proteinExistence type="predicted"/>
<accession>A0AAQ3PL29</accession>